<protein>
    <recommendedName>
        <fullName evidence="3">DUF3108 domain-containing protein</fullName>
    </recommendedName>
</protein>
<name>A0A520N4J8_9GAMM</name>
<proteinExistence type="predicted"/>
<comment type="caution">
    <text evidence="1">The sequence shown here is derived from an EMBL/GenBank/DDBJ whole genome shotgun (WGS) entry which is preliminary data.</text>
</comment>
<dbReference type="EMBL" id="SHBF01000003">
    <property type="protein sequence ID" value="RZO28335.1"/>
    <property type="molecule type" value="Genomic_DNA"/>
</dbReference>
<evidence type="ECO:0000313" key="1">
    <source>
        <dbReference type="EMBL" id="RZO28335.1"/>
    </source>
</evidence>
<accession>A0A520N4J8</accession>
<organism evidence="1 2">
    <name type="scientific">SAR86 cluster bacterium</name>
    <dbReference type="NCBI Taxonomy" id="2030880"/>
    <lineage>
        <taxon>Bacteria</taxon>
        <taxon>Pseudomonadati</taxon>
        <taxon>Pseudomonadota</taxon>
        <taxon>Gammaproteobacteria</taxon>
        <taxon>SAR86 cluster</taxon>
    </lineage>
</organism>
<gene>
    <name evidence="1" type="ORF">EVA93_00920</name>
</gene>
<evidence type="ECO:0000313" key="2">
    <source>
        <dbReference type="Proteomes" id="UP000318710"/>
    </source>
</evidence>
<reference evidence="1 2" key="1">
    <citation type="submission" date="2019-02" db="EMBL/GenBank/DDBJ databases">
        <title>Prokaryotic population dynamics and viral predation in marine succession experiment using metagenomics: the confinement effect.</title>
        <authorList>
            <person name="Haro-Moreno J.M."/>
            <person name="Rodriguez-Valera F."/>
            <person name="Lopez-Perez M."/>
        </authorList>
    </citation>
    <scope>NUCLEOTIDE SEQUENCE [LARGE SCALE GENOMIC DNA]</scope>
    <source>
        <strain evidence="1">MED-G160</strain>
    </source>
</reference>
<evidence type="ECO:0008006" key="3">
    <source>
        <dbReference type="Google" id="ProtNLM"/>
    </source>
</evidence>
<dbReference type="AlphaFoldDB" id="A0A520N4J8"/>
<dbReference type="Proteomes" id="UP000318710">
    <property type="component" value="Unassembled WGS sequence"/>
</dbReference>
<sequence length="228" mass="26748">MKYKVINFLLIIFLSINVVSSEIPPYSAKYNFESEEISISGIREFYKTENGFEMRFKASNLFASLFFLSKFEIKNSEVISDSYEIKIRPKFLDRDQYLNFDYETMEVRSEGINKWVASLKNDLVYDPLNVQIMIRTNVKHGLKNFKINIVDMEEGGSKSYEFNVVGLEECIFNEETIKCVILERSRLNSDRKVTYYLAEELEYMFIKIIDTSPERTNTLKLLEVLSLG</sequence>